<accession>A0A839E4Z6</accession>
<dbReference type="Pfam" id="PF10708">
    <property type="entry name" value="DUF2510"/>
    <property type="match status" value="1"/>
</dbReference>
<keyword evidence="5" id="KW-1185">Reference proteome</keyword>
<dbReference type="InterPro" id="IPR018929">
    <property type="entry name" value="DUF2510"/>
</dbReference>
<evidence type="ECO:0000313" key="5">
    <source>
        <dbReference type="Proteomes" id="UP000585905"/>
    </source>
</evidence>
<name>A0A839E4Z6_9MICO</name>
<sequence>MTLNPADYGQAPPAEGWFPDPTSPGHERRWDGTSWTNETRESAKSQLVEPTALASPDQLNAAILSAEAYSELVDLAPPTSPASVPLLSVATAPKRDRKTRRLVGGLSLLLVFAGVIAVIVGVYGLVGVLALQTTAAILLAVAGAVVFFAGILVGAIRTRR</sequence>
<dbReference type="AlphaFoldDB" id="A0A839E4Z6"/>
<dbReference type="RefSeq" id="WP_182489704.1">
    <property type="nucleotide sequence ID" value="NZ_BAAAOV010000021.1"/>
</dbReference>
<evidence type="ECO:0000256" key="1">
    <source>
        <dbReference type="SAM" id="MobiDB-lite"/>
    </source>
</evidence>
<dbReference type="EMBL" id="JACGWX010000001">
    <property type="protein sequence ID" value="MBA8846860.1"/>
    <property type="molecule type" value="Genomic_DNA"/>
</dbReference>
<feature type="transmembrane region" description="Helical" evidence="2">
    <location>
        <begin position="135"/>
        <end position="156"/>
    </location>
</feature>
<feature type="domain" description="DUF2510" evidence="3">
    <location>
        <begin position="16"/>
        <end position="44"/>
    </location>
</feature>
<gene>
    <name evidence="4" type="ORF">FHX53_000424</name>
</gene>
<feature type="transmembrane region" description="Helical" evidence="2">
    <location>
        <begin position="102"/>
        <end position="129"/>
    </location>
</feature>
<organism evidence="4 5">
    <name type="scientific">Microcella alkalica</name>
    <dbReference type="NCBI Taxonomy" id="355930"/>
    <lineage>
        <taxon>Bacteria</taxon>
        <taxon>Bacillati</taxon>
        <taxon>Actinomycetota</taxon>
        <taxon>Actinomycetes</taxon>
        <taxon>Micrococcales</taxon>
        <taxon>Microbacteriaceae</taxon>
        <taxon>Microcella</taxon>
    </lineage>
</organism>
<proteinExistence type="predicted"/>
<evidence type="ECO:0000256" key="2">
    <source>
        <dbReference type="SAM" id="Phobius"/>
    </source>
</evidence>
<reference evidence="4 5" key="1">
    <citation type="submission" date="2020-07" db="EMBL/GenBank/DDBJ databases">
        <title>Sequencing the genomes of 1000 actinobacteria strains.</title>
        <authorList>
            <person name="Klenk H.-P."/>
        </authorList>
    </citation>
    <scope>NUCLEOTIDE SEQUENCE [LARGE SCALE GENOMIC DNA]</scope>
    <source>
        <strain evidence="4 5">DSM 19663</strain>
    </source>
</reference>
<keyword evidence="2" id="KW-1133">Transmembrane helix</keyword>
<evidence type="ECO:0000313" key="4">
    <source>
        <dbReference type="EMBL" id="MBA8846860.1"/>
    </source>
</evidence>
<evidence type="ECO:0000259" key="3">
    <source>
        <dbReference type="Pfam" id="PF10708"/>
    </source>
</evidence>
<dbReference type="Proteomes" id="UP000585905">
    <property type="component" value="Unassembled WGS sequence"/>
</dbReference>
<comment type="caution">
    <text evidence="4">The sequence shown here is derived from an EMBL/GenBank/DDBJ whole genome shotgun (WGS) entry which is preliminary data.</text>
</comment>
<protein>
    <submittedName>
        <fullName evidence="4">Lipopolysaccharide export LptBFGC system permease protein LptF</fullName>
    </submittedName>
</protein>
<keyword evidence="2" id="KW-0472">Membrane</keyword>
<feature type="region of interest" description="Disordered" evidence="1">
    <location>
        <begin position="1"/>
        <end position="41"/>
    </location>
</feature>
<keyword evidence="2" id="KW-0812">Transmembrane</keyword>